<keyword evidence="2" id="KW-0147">Chitin-binding</keyword>
<feature type="domain" description="GH18" evidence="10">
    <location>
        <begin position="318"/>
        <end position="707"/>
    </location>
</feature>
<evidence type="ECO:0000256" key="6">
    <source>
        <dbReference type="RuleBase" id="RU000489"/>
    </source>
</evidence>
<feature type="domain" description="Chitin-binding type-2" evidence="9">
    <location>
        <begin position="43"/>
        <end position="109"/>
    </location>
</feature>
<evidence type="ECO:0000259" key="10">
    <source>
        <dbReference type="PROSITE" id="PS51910"/>
    </source>
</evidence>
<evidence type="ECO:0000256" key="2">
    <source>
        <dbReference type="ARBA" id="ARBA00022669"/>
    </source>
</evidence>
<dbReference type="CDD" id="cd06548">
    <property type="entry name" value="GH18_chitinase"/>
    <property type="match status" value="1"/>
</dbReference>
<evidence type="ECO:0008006" key="13">
    <source>
        <dbReference type="Google" id="ProtNLM"/>
    </source>
</evidence>
<comment type="similarity">
    <text evidence="1">Belongs to the glycosyl hydrolase 18 family. Chitinase class II subfamily.</text>
</comment>
<feature type="region of interest" description="Disordered" evidence="7">
    <location>
        <begin position="1"/>
        <end position="20"/>
    </location>
</feature>
<feature type="compositionally biased region" description="Acidic residues" evidence="7">
    <location>
        <begin position="256"/>
        <end position="273"/>
    </location>
</feature>
<dbReference type="SMART" id="SM00494">
    <property type="entry name" value="ChtBD2"/>
    <property type="match status" value="2"/>
</dbReference>
<comment type="caution">
    <text evidence="11">The sequence shown here is derived from an EMBL/GenBank/DDBJ whole genome shotgun (WGS) entry which is preliminary data.</text>
</comment>
<dbReference type="InterPro" id="IPR011583">
    <property type="entry name" value="Chitinase_II/V-like_cat"/>
</dbReference>
<keyword evidence="3 6" id="KW-0378">Hydrolase</keyword>
<dbReference type="InterPro" id="IPR001223">
    <property type="entry name" value="Glyco_hydro18_cat"/>
</dbReference>
<dbReference type="Pfam" id="PF01607">
    <property type="entry name" value="CBM_14"/>
    <property type="match status" value="2"/>
</dbReference>
<evidence type="ECO:0000313" key="11">
    <source>
        <dbReference type="EMBL" id="KAL3791293.1"/>
    </source>
</evidence>
<keyword evidence="12" id="KW-1185">Reference proteome</keyword>
<organism evidence="11 12">
    <name type="scientific">Stephanodiscus triporus</name>
    <dbReference type="NCBI Taxonomy" id="2934178"/>
    <lineage>
        <taxon>Eukaryota</taxon>
        <taxon>Sar</taxon>
        <taxon>Stramenopiles</taxon>
        <taxon>Ochrophyta</taxon>
        <taxon>Bacillariophyta</taxon>
        <taxon>Coscinodiscophyceae</taxon>
        <taxon>Thalassiosirophycidae</taxon>
        <taxon>Stephanodiscales</taxon>
        <taxon>Stephanodiscaceae</taxon>
        <taxon>Stephanodiscus</taxon>
    </lineage>
</organism>
<feature type="compositionally biased region" description="Low complexity" evidence="7">
    <location>
        <begin position="764"/>
        <end position="780"/>
    </location>
</feature>
<feature type="chain" id="PRO_5044877528" description="Chitinase" evidence="8">
    <location>
        <begin position="42"/>
        <end position="850"/>
    </location>
</feature>
<dbReference type="SUPFAM" id="SSF51445">
    <property type="entry name" value="(Trans)glycosidases"/>
    <property type="match status" value="1"/>
</dbReference>
<dbReference type="InterPro" id="IPR036508">
    <property type="entry name" value="Chitin-bd_dom_sf"/>
</dbReference>
<evidence type="ECO:0000259" key="9">
    <source>
        <dbReference type="PROSITE" id="PS50940"/>
    </source>
</evidence>
<feature type="region of interest" description="Disordered" evidence="7">
    <location>
        <begin position="248"/>
        <end position="292"/>
    </location>
</feature>
<dbReference type="PROSITE" id="PS01095">
    <property type="entry name" value="GH18_1"/>
    <property type="match status" value="1"/>
</dbReference>
<accession>A0ABD3PTE9</accession>
<dbReference type="PROSITE" id="PS50940">
    <property type="entry name" value="CHIT_BIND_II"/>
    <property type="match status" value="2"/>
</dbReference>
<feature type="compositionally biased region" description="Basic residues" evidence="7">
    <location>
        <begin position="10"/>
        <end position="20"/>
    </location>
</feature>
<evidence type="ECO:0000256" key="4">
    <source>
        <dbReference type="ARBA" id="ARBA00023157"/>
    </source>
</evidence>
<dbReference type="GO" id="GO:1901135">
    <property type="term" value="P:carbohydrate derivative metabolic process"/>
    <property type="evidence" value="ECO:0007669"/>
    <property type="project" value="UniProtKB-ARBA"/>
</dbReference>
<gene>
    <name evidence="11" type="ORF">ACHAW5_007230</name>
</gene>
<feature type="region of interest" description="Disordered" evidence="7">
    <location>
        <begin position="756"/>
        <end position="792"/>
    </location>
</feature>
<dbReference type="Gene3D" id="2.170.140.10">
    <property type="entry name" value="Chitin binding domain"/>
    <property type="match status" value="2"/>
</dbReference>
<dbReference type="PANTHER" id="PTHR11177">
    <property type="entry name" value="CHITINASE"/>
    <property type="match status" value="1"/>
</dbReference>
<sequence length="850" mass="91253">MISSSSSSRLQRRRRQRRRRSNTLLATVTALHLLLPCAVRALDADCQPTDGAEPYTGYSLKLGHGCHKYVYCTGGSISSTHECASGLLFNGDIGVGGICDWAVAVECATDDSHLAVAVDDADASVTMTTTTTRQDPDVPPSLLSSSNNGSGGGNDMIGAIGTYDNPNSFFCGESEADAAELCKPCPSGKMIECADILTHGCFKGITSCAESFSVSAGAGSGGTVTAAGTQAGVAGDALAADVSLYQGQEEARPNDEDAGPENNDEDEDEDEEGGDKAGGQRPNFAGALTTPIPSLSPTLPPYSMAPFVPSRSSSSKPKTVIGYYASWQWYDRNKLADPVNVDFTKYTRINYAFFQPDAIGNLFGTDEWADPQLLFGPYIHDTNQQSNDNKRCSWDGPGVTNCNHHDTEKGLLHLAQSRGVEVWPSIGGWTLSDNFPVIAANSELREHFAQQCVDLIKAYGFDGIDIDWEYPGYEDHSGTPADTENFTLLLQAVRTKLGGAYGLTAALPCGPDKIEKIQVSEIQKYLTEFNLMSYDMHGAWDTLTGTNAPMFDQGWGDKTRRWSTHGCVEAYVGHGVPLAKMNIGIPFYGRSFQKATGMKQFHGGADDINFHLDEGSPQYFNIVNELGRMTTYRHEATQTQYAVFNSGDRGMVSYDDPRAICDKVHYANERGLNGFLVWEISGDMIDLGNGQITTPLIDATNAKILNPSLNCSGLRDPEWALSDQAYLFAPDEPDTVDWSNYIAPISMGSANDFNGAQEEGKAIPAPGTPSLLPPSSSVGSDTVDLGSSPSDSGEGCPLDYTGYYATARCEAYVYCTEGEMVGAILPCVPGTLFDVTIGVCTWADNVQCGS</sequence>
<dbReference type="InterPro" id="IPR050314">
    <property type="entry name" value="Glycosyl_Hydrlase_18"/>
</dbReference>
<evidence type="ECO:0000256" key="7">
    <source>
        <dbReference type="SAM" id="MobiDB-lite"/>
    </source>
</evidence>
<dbReference type="GO" id="GO:0004553">
    <property type="term" value="F:hydrolase activity, hydrolyzing O-glycosyl compounds"/>
    <property type="evidence" value="ECO:0007669"/>
    <property type="project" value="UniProtKB-ARBA"/>
</dbReference>
<dbReference type="InterPro" id="IPR002557">
    <property type="entry name" value="Chitin-bd_dom"/>
</dbReference>
<feature type="signal peptide" evidence="8">
    <location>
        <begin position="1"/>
        <end position="41"/>
    </location>
</feature>
<name>A0ABD3PTE9_9STRA</name>
<dbReference type="InterPro" id="IPR029070">
    <property type="entry name" value="Chitinase_insertion_sf"/>
</dbReference>
<keyword evidence="4" id="KW-1015">Disulfide bond</keyword>
<dbReference type="AlphaFoldDB" id="A0ABD3PTE9"/>
<evidence type="ECO:0000313" key="12">
    <source>
        <dbReference type="Proteomes" id="UP001530315"/>
    </source>
</evidence>
<proteinExistence type="inferred from homology"/>
<dbReference type="PROSITE" id="PS51910">
    <property type="entry name" value="GH18_2"/>
    <property type="match status" value="1"/>
</dbReference>
<dbReference type="InterPro" id="IPR001579">
    <property type="entry name" value="Glyco_hydro_18_chit_AS"/>
</dbReference>
<evidence type="ECO:0000256" key="1">
    <source>
        <dbReference type="ARBA" id="ARBA00009121"/>
    </source>
</evidence>
<evidence type="ECO:0000256" key="8">
    <source>
        <dbReference type="SAM" id="SignalP"/>
    </source>
</evidence>
<feature type="region of interest" description="Disordered" evidence="7">
    <location>
        <begin position="130"/>
        <end position="150"/>
    </location>
</feature>
<keyword evidence="5 6" id="KW-0326">Glycosidase</keyword>
<reference evidence="11 12" key="1">
    <citation type="submission" date="2024-10" db="EMBL/GenBank/DDBJ databases">
        <title>Updated reference genomes for cyclostephanoid diatoms.</title>
        <authorList>
            <person name="Roberts W.R."/>
            <person name="Alverson A.J."/>
        </authorList>
    </citation>
    <scope>NUCLEOTIDE SEQUENCE [LARGE SCALE GENOMIC DNA]</scope>
    <source>
        <strain evidence="11 12">AJA276-08</strain>
    </source>
</reference>
<evidence type="ECO:0000256" key="5">
    <source>
        <dbReference type="ARBA" id="ARBA00023295"/>
    </source>
</evidence>
<dbReference type="Gene3D" id="3.10.50.10">
    <property type="match status" value="1"/>
</dbReference>
<dbReference type="EMBL" id="JALLAZ020000597">
    <property type="protein sequence ID" value="KAL3791293.1"/>
    <property type="molecule type" value="Genomic_DNA"/>
</dbReference>
<dbReference type="SMART" id="SM00636">
    <property type="entry name" value="Glyco_18"/>
    <property type="match status" value="1"/>
</dbReference>
<evidence type="ECO:0000256" key="3">
    <source>
        <dbReference type="ARBA" id="ARBA00022801"/>
    </source>
</evidence>
<dbReference type="InterPro" id="IPR017853">
    <property type="entry name" value="GH"/>
</dbReference>
<dbReference type="GO" id="GO:0008061">
    <property type="term" value="F:chitin binding"/>
    <property type="evidence" value="ECO:0007669"/>
    <property type="project" value="UniProtKB-KW"/>
</dbReference>
<keyword evidence="8" id="KW-0732">Signal</keyword>
<dbReference type="SUPFAM" id="SSF57625">
    <property type="entry name" value="Invertebrate chitin-binding proteins"/>
    <property type="match status" value="2"/>
</dbReference>
<feature type="domain" description="Chitin-binding type-2" evidence="9">
    <location>
        <begin position="793"/>
        <end position="850"/>
    </location>
</feature>
<dbReference type="PANTHER" id="PTHR11177:SF317">
    <property type="entry name" value="CHITINASE 12-RELATED"/>
    <property type="match status" value="1"/>
</dbReference>
<dbReference type="Pfam" id="PF00704">
    <property type="entry name" value="Glyco_hydro_18"/>
    <property type="match status" value="1"/>
</dbReference>
<dbReference type="Gene3D" id="3.20.20.80">
    <property type="entry name" value="Glycosidases"/>
    <property type="match status" value="1"/>
</dbReference>
<protein>
    <recommendedName>
        <fullName evidence="13">Chitinase</fullName>
    </recommendedName>
</protein>
<dbReference type="Proteomes" id="UP001530315">
    <property type="component" value="Unassembled WGS sequence"/>
</dbReference>